<evidence type="ECO:0000313" key="2">
    <source>
        <dbReference type="EMBL" id="GHI27176.1"/>
    </source>
</evidence>
<proteinExistence type="predicted"/>
<sequence length="67" mass="7173">MVDVSTGTLSGEFTMEASNPYELVLLGDGSWLTGGPDDDPVRWSRAPQPSTPPRPAAPTAPHERQQP</sequence>
<accession>A0ABQ3PQ83</accession>
<feature type="compositionally biased region" description="Pro residues" evidence="1">
    <location>
        <begin position="49"/>
        <end position="58"/>
    </location>
</feature>
<feature type="region of interest" description="Disordered" evidence="1">
    <location>
        <begin position="28"/>
        <end position="67"/>
    </location>
</feature>
<evidence type="ECO:0000256" key="1">
    <source>
        <dbReference type="SAM" id="MobiDB-lite"/>
    </source>
</evidence>
<reference evidence="2" key="1">
    <citation type="submission" date="2024-05" db="EMBL/GenBank/DDBJ databases">
        <title>Whole genome shotgun sequence of Streptomyces hydrogenans NBRC 13475.</title>
        <authorList>
            <person name="Komaki H."/>
            <person name="Tamura T."/>
        </authorList>
    </citation>
    <scope>NUCLEOTIDE SEQUENCE</scope>
    <source>
        <strain evidence="2">NBRC 13475</strain>
    </source>
</reference>
<dbReference type="Proteomes" id="UP001052739">
    <property type="component" value="Unassembled WGS sequence"/>
</dbReference>
<organism evidence="2 3">
    <name type="scientific">Streptomyces hydrogenans</name>
    <dbReference type="NCBI Taxonomy" id="1873719"/>
    <lineage>
        <taxon>Bacteria</taxon>
        <taxon>Bacillati</taxon>
        <taxon>Actinomycetota</taxon>
        <taxon>Actinomycetes</taxon>
        <taxon>Kitasatosporales</taxon>
        <taxon>Streptomycetaceae</taxon>
        <taxon>Streptomyces</taxon>
    </lineage>
</organism>
<gene>
    <name evidence="2" type="ORF">Shyd_85470</name>
</gene>
<protein>
    <submittedName>
        <fullName evidence="2">Uncharacterized protein</fullName>
    </submittedName>
</protein>
<name>A0ABQ3PQ83_9ACTN</name>
<comment type="caution">
    <text evidence="2">The sequence shown here is derived from an EMBL/GenBank/DDBJ whole genome shotgun (WGS) entry which is preliminary data.</text>
</comment>
<evidence type="ECO:0000313" key="3">
    <source>
        <dbReference type="Proteomes" id="UP001052739"/>
    </source>
</evidence>
<dbReference type="EMBL" id="BNDW01000117">
    <property type="protein sequence ID" value="GHI27176.1"/>
    <property type="molecule type" value="Genomic_DNA"/>
</dbReference>
<keyword evidence="3" id="KW-1185">Reference proteome</keyword>